<dbReference type="InParanoid" id="D6U6W4"/>
<feature type="transmembrane region" description="Helical" evidence="8">
    <location>
        <begin position="312"/>
        <end position="332"/>
    </location>
</feature>
<feature type="transmembrane region" description="Helical" evidence="8">
    <location>
        <begin position="338"/>
        <end position="364"/>
    </location>
</feature>
<keyword evidence="7 8" id="KW-0472">Membrane</keyword>
<evidence type="ECO:0000256" key="2">
    <source>
        <dbReference type="ARBA" id="ARBA00008566"/>
    </source>
</evidence>
<dbReference type="InterPro" id="IPR004695">
    <property type="entry name" value="SLAC1/Mae1/Ssu1/TehA"/>
</dbReference>
<evidence type="ECO:0000256" key="4">
    <source>
        <dbReference type="ARBA" id="ARBA00022475"/>
    </source>
</evidence>
<dbReference type="PANTHER" id="PTHR31686">
    <property type="match status" value="1"/>
</dbReference>
<dbReference type="Gene3D" id="1.50.10.150">
    <property type="entry name" value="Voltage-dependent anion channel"/>
    <property type="match status" value="1"/>
</dbReference>
<evidence type="ECO:0000313" key="10">
    <source>
        <dbReference type="Proteomes" id="UP000004508"/>
    </source>
</evidence>
<dbReference type="AlphaFoldDB" id="D6U6W4"/>
<protein>
    <submittedName>
        <fullName evidence="9">C4-dicarboxylate transporter/malic acid transport protein</fullName>
    </submittedName>
</protein>
<feature type="transmembrane region" description="Helical" evidence="8">
    <location>
        <begin position="58"/>
        <end position="80"/>
    </location>
</feature>
<dbReference type="GO" id="GO:0005886">
    <property type="term" value="C:plasma membrane"/>
    <property type="evidence" value="ECO:0007669"/>
    <property type="project" value="UniProtKB-SubCell"/>
</dbReference>
<feature type="transmembrane region" description="Helical" evidence="8">
    <location>
        <begin position="171"/>
        <end position="195"/>
    </location>
</feature>
<gene>
    <name evidence="9" type="ORF">Krac_1341</name>
</gene>
<comment type="subcellular location">
    <subcellularLocation>
        <location evidence="1">Cell membrane</location>
        <topology evidence="1">Multi-pass membrane protein</topology>
    </subcellularLocation>
</comment>
<dbReference type="PANTHER" id="PTHR31686:SF1">
    <property type="entry name" value="SULFITE EFFLUX PUMP SSU1"/>
    <property type="match status" value="1"/>
</dbReference>
<name>D6U6W4_KTERA</name>
<keyword evidence="3" id="KW-0813">Transport</keyword>
<feature type="transmembrane region" description="Helical" evidence="8">
    <location>
        <begin position="100"/>
        <end position="122"/>
    </location>
</feature>
<dbReference type="InterPro" id="IPR051629">
    <property type="entry name" value="Sulfite_efflux_TDT"/>
</dbReference>
<proteinExistence type="inferred from homology"/>
<keyword evidence="5 8" id="KW-0812">Transmembrane</keyword>
<feature type="transmembrane region" description="Helical" evidence="8">
    <location>
        <begin position="279"/>
        <end position="300"/>
    </location>
</feature>
<sequence>MSVKRSQPCSEVSSIRVLPILHWLTTAIENITPSWFSCVMGTGILAICMTLSPVEIPLIEYAALGLWIVDVVLFVFLLLIWGLHHTRYPVLKGRRLHSFIYAQSLGAPPMACFTIASGFMLIGQEVLDPSLCVLVAQILWVCGVLGSLFSAVVVPYFMFTHHNLNAEQTYGSWLLPVVPLIGAAVPSAMLVKYWPTSLHLEILMLNYVLWGTGMVLAAIVIVLFYSRLVYHKVPQGALVPTLWLVIGPLGQSTTAILALGKQARNHLPSFADILQGGGVAYGLVAWGFGLYWLALAIMMTLRAARVHLPFNLSWWSFIYPLGVMTTGTYALYEHVPTYLFMGCGLVLLFLLTVLWLVVSTWTVYHISKCLRRS</sequence>
<evidence type="ECO:0000256" key="3">
    <source>
        <dbReference type="ARBA" id="ARBA00022448"/>
    </source>
</evidence>
<dbReference type="Pfam" id="PF03595">
    <property type="entry name" value="SLAC1"/>
    <property type="match status" value="1"/>
</dbReference>
<dbReference type="STRING" id="485913.Krac_1341"/>
<evidence type="ECO:0000256" key="1">
    <source>
        <dbReference type="ARBA" id="ARBA00004651"/>
    </source>
</evidence>
<dbReference type="EMBL" id="ADVG01000005">
    <property type="protein sequence ID" value="EFH80725.1"/>
    <property type="molecule type" value="Genomic_DNA"/>
</dbReference>
<evidence type="ECO:0000256" key="5">
    <source>
        <dbReference type="ARBA" id="ARBA00022692"/>
    </source>
</evidence>
<organism evidence="9 10">
    <name type="scientific">Ktedonobacter racemifer DSM 44963</name>
    <dbReference type="NCBI Taxonomy" id="485913"/>
    <lineage>
        <taxon>Bacteria</taxon>
        <taxon>Bacillati</taxon>
        <taxon>Chloroflexota</taxon>
        <taxon>Ktedonobacteria</taxon>
        <taxon>Ktedonobacterales</taxon>
        <taxon>Ktedonobacteraceae</taxon>
        <taxon>Ktedonobacter</taxon>
    </lineage>
</organism>
<evidence type="ECO:0000313" key="9">
    <source>
        <dbReference type="EMBL" id="EFH80725.1"/>
    </source>
</evidence>
<evidence type="ECO:0000256" key="7">
    <source>
        <dbReference type="ARBA" id="ARBA00023136"/>
    </source>
</evidence>
<reference evidence="9 10" key="1">
    <citation type="journal article" date="2011" name="Stand. Genomic Sci.">
        <title>Non-contiguous finished genome sequence and contextual data of the filamentous soil bacterium Ktedonobacter racemifer type strain (SOSP1-21).</title>
        <authorList>
            <person name="Chang Y.J."/>
            <person name="Land M."/>
            <person name="Hauser L."/>
            <person name="Chertkov O."/>
            <person name="Del Rio T.G."/>
            <person name="Nolan M."/>
            <person name="Copeland A."/>
            <person name="Tice H."/>
            <person name="Cheng J.F."/>
            <person name="Lucas S."/>
            <person name="Han C."/>
            <person name="Goodwin L."/>
            <person name="Pitluck S."/>
            <person name="Ivanova N."/>
            <person name="Ovchinikova G."/>
            <person name="Pati A."/>
            <person name="Chen A."/>
            <person name="Palaniappan K."/>
            <person name="Mavromatis K."/>
            <person name="Liolios K."/>
            <person name="Brettin T."/>
            <person name="Fiebig A."/>
            <person name="Rohde M."/>
            <person name="Abt B."/>
            <person name="Goker M."/>
            <person name="Detter J.C."/>
            <person name="Woyke T."/>
            <person name="Bristow J."/>
            <person name="Eisen J.A."/>
            <person name="Markowitz V."/>
            <person name="Hugenholtz P."/>
            <person name="Kyrpides N.C."/>
            <person name="Klenk H.P."/>
            <person name="Lapidus A."/>
        </authorList>
    </citation>
    <scope>NUCLEOTIDE SEQUENCE [LARGE SCALE GENOMIC DNA]</scope>
    <source>
        <strain evidence="10">DSM 44963</strain>
    </source>
</reference>
<feature type="transmembrane region" description="Helical" evidence="8">
    <location>
        <begin position="237"/>
        <end position="259"/>
    </location>
</feature>
<dbReference type="Proteomes" id="UP000004508">
    <property type="component" value="Unassembled WGS sequence"/>
</dbReference>
<feature type="transmembrane region" description="Helical" evidence="8">
    <location>
        <begin position="34"/>
        <end position="52"/>
    </location>
</feature>
<evidence type="ECO:0000256" key="6">
    <source>
        <dbReference type="ARBA" id="ARBA00022989"/>
    </source>
</evidence>
<dbReference type="InterPro" id="IPR038665">
    <property type="entry name" value="Voltage-dep_anion_channel_sf"/>
</dbReference>
<evidence type="ECO:0000256" key="8">
    <source>
        <dbReference type="SAM" id="Phobius"/>
    </source>
</evidence>
<comment type="similarity">
    <text evidence="2">Belongs to the tellurite-resistance/dicarboxylate transporter (TDT) family.</text>
</comment>
<keyword evidence="4" id="KW-1003">Cell membrane</keyword>
<dbReference type="eggNOG" id="COG1275">
    <property type="taxonomic scope" value="Bacteria"/>
</dbReference>
<feature type="transmembrane region" description="Helical" evidence="8">
    <location>
        <begin position="207"/>
        <end position="225"/>
    </location>
</feature>
<feature type="transmembrane region" description="Helical" evidence="8">
    <location>
        <begin position="134"/>
        <end position="159"/>
    </location>
</feature>
<dbReference type="CDD" id="cd09299">
    <property type="entry name" value="TDT"/>
    <property type="match status" value="1"/>
</dbReference>
<dbReference type="GO" id="GO:0000319">
    <property type="term" value="F:sulfite transmembrane transporter activity"/>
    <property type="evidence" value="ECO:0007669"/>
    <property type="project" value="TreeGrafter"/>
</dbReference>
<keyword evidence="10" id="KW-1185">Reference proteome</keyword>
<comment type="caution">
    <text evidence="9">The sequence shown here is derived from an EMBL/GenBank/DDBJ whole genome shotgun (WGS) entry which is preliminary data.</text>
</comment>
<dbReference type="RefSeq" id="WP_007923480.1">
    <property type="nucleotide sequence ID" value="NZ_ADVG01000005.1"/>
</dbReference>
<accession>D6U6W4</accession>
<keyword evidence="6 8" id="KW-1133">Transmembrane helix</keyword>